<feature type="domain" description="Peptidase M1 membrane alanine aminopeptidase" evidence="3">
    <location>
        <begin position="432"/>
        <end position="590"/>
    </location>
</feature>
<dbReference type="OrthoDB" id="9814383at2"/>
<reference evidence="4 5" key="1">
    <citation type="submission" date="2019-06" db="EMBL/GenBank/DDBJ databases">
        <title>Genomic Encyclopedia of Type Strains, Phase IV (KMG-V): Genome sequencing to study the core and pangenomes of soil and plant-associated prokaryotes.</title>
        <authorList>
            <person name="Whitman W."/>
        </authorList>
    </citation>
    <scope>NUCLEOTIDE SEQUENCE [LARGE SCALE GENOMIC DNA]</scope>
    <source>
        <strain evidence="4 5">BR 11622</strain>
    </source>
</reference>
<dbReference type="RefSeq" id="WP_145731843.1">
    <property type="nucleotide sequence ID" value="NZ_VITR01000005.1"/>
</dbReference>
<dbReference type="CDD" id="cd09604">
    <property type="entry name" value="M1_APN_like"/>
    <property type="match status" value="1"/>
</dbReference>
<dbReference type="GO" id="GO:0008237">
    <property type="term" value="F:metallopeptidase activity"/>
    <property type="evidence" value="ECO:0007669"/>
    <property type="project" value="InterPro"/>
</dbReference>
<dbReference type="Proteomes" id="UP000315751">
    <property type="component" value="Unassembled WGS sequence"/>
</dbReference>
<evidence type="ECO:0000256" key="1">
    <source>
        <dbReference type="SAM" id="MobiDB-lite"/>
    </source>
</evidence>
<dbReference type="InterPro" id="IPR027268">
    <property type="entry name" value="Peptidase_M4/M1_CTD_sf"/>
</dbReference>
<dbReference type="Gene3D" id="1.10.390.10">
    <property type="entry name" value="Neutral Protease Domain 2"/>
    <property type="match status" value="1"/>
</dbReference>
<evidence type="ECO:0000259" key="3">
    <source>
        <dbReference type="Pfam" id="PF01433"/>
    </source>
</evidence>
<feature type="region of interest" description="Disordered" evidence="1">
    <location>
        <begin position="28"/>
        <end position="57"/>
    </location>
</feature>
<feature type="signal peptide" evidence="2">
    <location>
        <begin position="1"/>
        <end position="19"/>
    </location>
</feature>
<dbReference type="InterPro" id="IPR014782">
    <property type="entry name" value="Peptidase_M1_dom"/>
</dbReference>
<evidence type="ECO:0000256" key="2">
    <source>
        <dbReference type="SAM" id="SignalP"/>
    </source>
</evidence>
<dbReference type="Pfam" id="PF01433">
    <property type="entry name" value="Peptidase_M1"/>
    <property type="match status" value="1"/>
</dbReference>
<dbReference type="SUPFAM" id="SSF55486">
    <property type="entry name" value="Metalloproteases ('zincins'), catalytic domain"/>
    <property type="match status" value="1"/>
</dbReference>
<evidence type="ECO:0000313" key="4">
    <source>
        <dbReference type="EMBL" id="TWB43483.1"/>
    </source>
</evidence>
<proteinExistence type="predicted"/>
<protein>
    <recommendedName>
        <fullName evidence="3">Peptidase M1 membrane alanine aminopeptidase domain-containing protein</fullName>
    </recommendedName>
</protein>
<dbReference type="GO" id="GO:0008270">
    <property type="term" value="F:zinc ion binding"/>
    <property type="evidence" value="ECO:0007669"/>
    <property type="project" value="InterPro"/>
</dbReference>
<gene>
    <name evidence="4" type="ORF">FBZ90_105296</name>
</gene>
<feature type="chain" id="PRO_5021983640" description="Peptidase M1 membrane alanine aminopeptidase domain-containing protein" evidence="2">
    <location>
        <begin position="20"/>
        <end position="691"/>
    </location>
</feature>
<name>A0A560HAW3_9PROT</name>
<dbReference type="EMBL" id="VITR01000005">
    <property type="protein sequence ID" value="TWB43483.1"/>
    <property type="molecule type" value="Genomic_DNA"/>
</dbReference>
<keyword evidence="5" id="KW-1185">Reference proteome</keyword>
<dbReference type="AlphaFoldDB" id="A0A560HAW3"/>
<accession>A0A560HAW3</accession>
<organism evidence="4 5">
    <name type="scientific">Nitrospirillum amazonense</name>
    <dbReference type="NCBI Taxonomy" id="28077"/>
    <lineage>
        <taxon>Bacteria</taxon>
        <taxon>Pseudomonadati</taxon>
        <taxon>Pseudomonadota</taxon>
        <taxon>Alphaproteobacteria</taxon>
        <taxon>Rhodospirillales</taxon>
        <taxon>Azospirillaceae</taxon>
        <taxon>Nitrospirillum</taxon>
    </lineage>
</organism>
<sequence length="691" mass="76425">MTKPWLRHAATLALIPVLAAPVAGLGQDSRGGSAGQAPSPATKQLEKPPETEPPLTTAYRPFDAFAPLTLPQAVNQYRSGSGLPGPAYWQNRADYELHARLDLSKPEAPSISGNAVIRYTNNSPDALDRLWLQMDQNIYRKDARAAVASGGRPSRGNTDGFIIKAVAVSFGDGKVIALPFHVDDTRLWVDLPKPLAAKGGKLALHIDYAYTIPGTWGGRTAHTPTKNGEIYEIAQWYPRMAVYDDLRGWDTLPYLGAEFYLEYGDFDYTVTVPATMLVAGSGELVNGAEVLTPTQVKRLDQARASDATILIRTPEEVTDPQSRPRTTGEMTWHFRMKNTRDVVFAASNAFVWDAARVNLPEGKHALAMSVYPVEGVGPGKWNRSTEYLKASIEHFSSQWFPYPWPVAVNLGGHGAGMEYPGMVFDGFQDEGKKLYWITTHEIGHTWFPMIVGSNERRDAWMDEGSNTFIDIYAQDAFNHGEYAPKRDGEYAPGGGNPVDEILPLLTDAAAPNIINAPDGVSEKYRHPVSYFKPALGLVLLREQILGPERFDAALRRYIRAWAYKHPSPSDFFRAMESGAGEDLTWFWRGWYLNNWAVDFTVRKVAYAEGGPDKGALVTLAALDRLVLPATLRVDYADGSQRNLRIPVETWRGTAEATVRLGGGPAITRVTIDPDHALPDTNRANDVWEMRP</sequence>
<keyword evidence="2" id="KW-0732">Signal</keyword>
<comment type="caution">
    <text evidence="4">The sequence shown here is derived from an EMBL/GenBank/DDBJ whole genome shotgun (WGS) entry which is preliminary data.</text>
</comment>
<evidence type="ECO:0000313" key="5">
    <source>
        <dbReference type="Proteomes" id="UP000315751"/>
    </source>
</evidence>